<dbReference type="AlphaFoldDB" id="A0AAE0G5G5"/>
<accession>A0AAE0G5G5</accession>
<evidence type="ECO:0000256" key="2">
    <source>
        <dbReference type="SAM" id="Phobius"/>
    </source>
</evidence>
<feature type="transmembrane region" description="Helical" evidence="2">
    <location>
        <begin position="52"/>
        <end position="73"/>
    </location>
</feature>
<reference evidence="3 4" key="1">
    <citation type="journal article" date="2015" name="Genome Biol. Evol.">
        <title>Comparative Genomics of a Bacterivorous Green Alga Reveals Evolutionary Causalities and Consequences of Phago-Mixotrophic Mode of Nutrition.</title>
        <authorList>
            <person name="Burns J.A."/>
            <person name="Paasch A."/>
            <person name="Narechania A."/>
            <person name="Kim E."/>
        </authorList>
    </citation>
    <scope>NUCLEOTIDE SEQUENCE [LARGE SCALE GENOMIC DNA]</scope>
    <source>
        <strain evidence="3 4">PLY_AMNH</strain>
    </source>
</reference>
<keyword evidence="2" id="KW-0812">Transmembrane</keyword>
<keyword evidence="2" id="KW-0472">Membrane</keyword>
<protein>
    <submittedName>
        <fullName evidence="3">Uncharacterized protein</fullName>
    </submittedName>
</protein>
<proteinExistence type="predicted"/>
<evidence type="ECO:0000256" key="1">
    <source>
        <dbReference type="SAM" id="MobiDB-lite"/>
    </source>
</evidence>
<evidence type="ECO:0000313" key="4">
    <source>
        <dbReference type="Proteomes" id="UP001190700"/>
    </source>
</evidence>
<name>A0AAE0G5G5_9CHLO</name>
<keyword evidence="4" id="KW-1185">Reference proteome</keyword>
<dbReference type="EMBL" id="LGRX02009284">
    <property type="protein sequence ID" value="KAK3271903.1"/>
    <property type="molecule type" value="Genomic_DNA"/>
</dbReference>
<organism evidence="3 4">
    <name type="scientific">Cymbomonas tetramitiformis</name>
    <dbReference type="NCBI Taxonomy" id="36881"/>
    <lineage>
        <taxon>Eukaryota</taxon>
        <taxon>Viridiplantae</taxon>
        <taxon>Chlorophyta</taxon>
        <taxon>Pyramimonadophyceae</taxon>
        <taxon>Pyramimonadales</taxon>
        <taxon>Pyramimonadaceae</taxon>
        <taxon>Cymbomonas</taxon>
    </lineage>
</organism>
<sequence>MGMKLLRGIAVLLRCIGRAFQLRRAVCGAPHQERLAYVGLTLHRIQTDLLHFLVLSALLFMMIATLAHIAFGYHVEALSTLSRANQWCLELVKDGSYGKTGKSILGRGADAQASWEASRIEKALAWGLMMPSAVLMNWIVANLGIGMLTMNFSRVRAHQQKTETEGDGEYVWQDSWGLLRQWVLRKTGQRPAVKKVLAQLVKSTGPGQDLQAFNSFKQTLMGKKANVTAVKDGRVMLPDDTPVLLMKGQGDKQRMVLLRQVIHALHVTINEKVHAVRTLAIRDAMLMLSFTGILKKRRRSMLHSHGADALTNGGKQCKSGSVWSGIRSAHRLLHRHHSSGKRDQDPKEDLPDDRSAIQAWTWQATTHDAPLDAGLDLDENSEEVFSMVMHDPLLRPDTPPVQSSRRGSFRRAARGSPLRRARVAEGAIQAWLSAGKQYVGDGDTFEDNADACAETCKMPKKQPPLTGQVHSIGTARKRQVASMSYSGLRRELQMINNSDEASQLMPPASAALSKTLVDSGIRDQTKQPVCENFSEQDATVNAAVGATANDKADDGDNGTLAAGAMQGPLKELKPEKSTPFSGSEDRMLGIHTSGEYGMGCRLRSSDEANFKQQESIELKQAARRTFRRAGRGEPDNPVEISLSSKGAVTCRLTRPDEDILGKKQVDDTWRQHAFSISILKTVEQYRNEATFQMDTSQMGRWELARLGEKGSKNEVAMTQDKRVKELRLRRQAAAFKQARELLALLDAQQSDLLHRFARSIELGSALATET</sequence>
<gene>
    <name evidence="3" type="ORF">CYMTET_19774</name>
</gene>
<dbReference type="Proteomes" id="UP001190700">
    <property type="component" value="Unassembled WGS sequence"/>
</dbReference>
<keyword evidence="2" id="KW-1133">Transmembrane helix</keyword>
<evidence type="ECO:0000313" key="3">
    <source>
        <dbReference type="EMBL" id="KAK3271903.1"/>
    </source>
</evidence>
<comment type="caution">
    <text evidence="3">The sequence shown here is derived from an EMBL/GenBank/DDBJ whole genome shotgun (WGS) entry which is preliminary data.</text>
</comment>
<feature type="region of interest" description="Disordered" evidence="1">
    <location>
        <begin position="392"/>
        <end position="414"/>
    </location>
</feature>